<feature type="compositionally biased region" description="Basic and acidic residues" evidence="6">
    <location>
        <begin position="295"/>
        <end position="306"/>
    </location>
</feature>
<dbReference type="AlphaFoldDB" id="A0A7S2GF84"/>
<dbReference type="Pfam" id="PF15239">
    <property type="entry name" value="CFAP96-like"/>
    <property type="match status" value="1"/>
</dbReference>
<comment type="similarity">
    <text evidence="4">Belongs to the CFAP96 family.</text>
</comment>
<dbReference type="EMBL" id="HBGS01040601">
    <property type="protein sequence ID" value="CAD9449862.1"/>
    <property type="molecule type" value="Transcribed_RNA"/>
</dbReference>
<evidence type="ECO:0000256" key="5">
    <source>
        <dbReference type="ARBA" id="ARBA00035693"/>
    </source>
</evidence>
<dbReference type="GO" id="GO:0005813">
    <property type="term" value="C:centrosome"/>
    <property type="evidence" value="ECO:0007669"/>
    <property type="project" value="UniProtKB-SubCell"/>
</dbReference>
<evidence type="ECO:0000256" key="1">
    <source>
        <dbReference type="ARBA" id="ARBA00004300"/>
    </source>
</evidence>
<dbReference type="PANTHER" id="PTHR31144">
    <property type="entry name" value="UPF0602 PROTEIN C4ORF47"/>
    <property type="match status" value="1"/>
</dbReference>
<name>A0A7S2GF84_9STRA</name>
<keyword evidence="3" id="KW-0206">Cytoskeleton</keyword>
<feature type="region of interest" description="Disordered" evidence="6">
    <location>
        <begin position="295"/>
        <end position="332"/>
    </location>
</feature>
<keyword evidence="2" id="KW-0963">Cytoplasm</keyword>
<comment type="subcellular location">
    <subcellularLocation>
        <location evidence="1">Cytoplasm</location>
        <location evidence="1">Cytoskeleton</location>
        <location evidence="1">Microtubule organizing center</location>
        <location evidence="1">Centrosome</location>
    </subcellularLocation>
</comment>
<feature type="region of interest" description="Disordered" evidence="6">
    <location>
        <begin position="250"/>
        <end position="276"/>
    </location>
</feature>
<evidence type="ECO:0000256" key="4">
    <source>
        <dbReference type="ARBA" id="ARBA00035656"/>
    </source>
</evidence>
<evidence type="ECO:0000256" key="6">
    <source>
        <dbReference type="SAM" id="MobiDB-lite"/>
    </source>
</evidence>
<organism evidence="7">
    <name type="scientific">Octactis speculum</name>
    <dbReference type="NCBI Taxonomy" id="3111310"/>
    <lineage>
        <taxon>Eukaryota</taxon>
        <taxon>Sar</taxon>
        <taxon>Stramenopiles</taxon>
        <taxon>Ochrophyta</taxon>
        <taxon>Dictyochophyceae</taxon>
        <taxon>Dictyochales</taxon>
        <taxon>Dictyochaceae</taxon>
        <taxon>Octactis</taxon>
    </lineage>
</organism>
<reference evidence="7" key="1">
    <citation type="submission" date="2021-01" db="EMBL/GenBank/DDBJ databases">
        <authorList>
            <person name="Corre E."/>
            <person name="Pelletier E."/>
            <person name="Niang G."/>
            <person name="Scheremetjew M."/>
            <person name="Finn R."/>
            <person name="Kale V."/>
            <person name="Holt S."/>
            <person name="Cochrane G."/>
            <person name="Meng A."/>
            <person name="Brown T."/>
            <person name="Cohen L."/>
        </authorList>
    </citation>
    <scope>NUCLEOTIDE SEQUENCE</scope>
    <source>
        <strain evidence="7">CCMP1381</strain>
    </source>
</reference>
<evidence type="ECO:0000313" key="7">
    <source>
        <dbReference type="EMBL" id="CAD9449862.1"/>
    </source>
</evidence>
<proteinExistence type="inferred from homology"/>
<gene>
    <name evidence="7" type="ORF">DSPE1174_LOCUS20889</name>
</gene>
<evidence type="ECO:0000256" key="2">
    <source>
        <dbReference type="ARBA" id="ARBA00022490"/>
    </source>
</evidence>
<evidence type="ECO:0000256" key="3">
    <source>
        <dbReference type="ARBA" id="ARBA00023212"/>
    </source>
</evidence>
<sequence>MSLDGSFGAPSFNCIGDPYHDPKYSAHGESKGQRQFLAVPSKTGQTASSIGYGPSNFKALYDGSGGSRESYEDGHKKYARERLAARKKWRTPNGFGYSSPMKASSSPGDITGTFNNTYEHIAPKVESKARRQKKTEFSPKQMLVHPQEKGGCGYSSGYVGGKIPTYVHHEYDAGAVTTKKERELHIAKTGDRRTFISTSKRLDAFDAMDHCAASKVYSTDVAPMGPSDFEKMTPKDRAALVAESRKIFKPSSPHKHTMTSTHSGTLNPFPEYKADPVSPRTLRLANTTIRRQPMKDATAKLSEKMKSRPPYMPSAGPKSGLQKSVMMMNLSK</sequence>
<accession>A0A7S2GF84</accession>
<dbReference type="InterPro" id="IPR029358">
    <property type="entry name" value="CFAP96"/>
</dbReference>
<dbReference type="GO" id="GO:0005881">
    <property type="term" value="C:cytoplasmic microtubule"/>
    <property type="evidence" value="ECO:0007669"/>
    <property type="project" value="TreeGrafter"/>
</dbReference>
<protein>
    <recommendedName>
        <fullName evidence="5">Cilia-and flagella-associated protein 96</fullName>
    </recommendedName>
</protein>
<dbReference type="PANTHER" id="PTHR31144:SF1">
    <property type="entry name" value="UPF0602 PROTEIN C4ORF47"/>
    <property type="match status" value="1"/>
</dbReference>